<dbReference type="InterPro" id="IPR051531">
    <property type="entry name" value="N-acetyltransferase"/>
</dbReference>
<organism evidence="2 3">
    <name type="scientific">Scytonema hofmannii PCC 7110</name>
    <dbReference type="NCBI Taxonomy" id="128403"/>
    <lineage>
        <taxon>Bacteria</taxon>
        <taxon>Bacillati</taxon>
        <taxon>Cyanobacteriota</taxon>
        <taxon>Cyanophyceae</taxon>
        <taxon>Nostocales</taxon>
        <taxon>Scytonemataceae</taxon>
        <taxon>Scytonema</taxon>
    </lineage>
</organism>
<accession>A0A139WZG8</accession>
<gene>
    <name evidence="2" type="ORF">WA1_04680</name>
</gene>
<sequence length="210" mass="24472">MKVFLETERLILRSFTAEDAENLFQLDSDPKVMRFINGGKPTEYNIIKEQVLPRFLGYYQKYDRFGFWATVEKSSNEFIGWFHFYPAVEHQFALELQIVNSNEIALGYRLCQSTWGKGYATEASKALINKGFMEWDVQRIVAWALTVNKASTRVMEKVGLKLEKEFAFTESQLPNLQPSDRKIAFYALNKNEFQQISFSQADDYKIKPLS</sequence>
<dbReference type="PANTHER" id="PTHR43792:SF1">
    <property type="entry name" value="N-ACETYLTRANSFERASE DOMAIN-CONTAINING PROTEIN"/>
    <property type="match status" value="1"/>
</dbReference>
<dbReference type="STRING" id="128403.WA1_04680"/>
<evidence type="ECO:0000313" key="3">
    <source>
        <dbReference type="Proteomes" id="UP000076925"/>
    </source>
</evidence>
<dbReference type="SUPFAM" id="SSF55729">
    <property type="entry name" value="Acyl-CoA N-acyltransferases (Nat)"/>
    <property type="match status" value="1"/>
</dbReference>
<dbReference type="RefSeq" id="WP_017743214.1">
    <property type="nucleotide sequence ID" value="NZ_KQ976354.1"/>
</dbReference>
<dbReference type="InterPro" id="IPR000182">
    <property type="entry name" value="GNAT_dom"/>
</dbReference>
<dbReference type="Proteomes" id="UP000076925">
    <property type="component" value="Unassembled WGS sequence"/>
</dbReference>
<reference evidence="2 3" key="1">
    <citation type="journal article" date="2013" name="Genome Biol. Evol.">
        <title>Genomes of Stigonematalean cyanobacteria (subsection V) and the evolution of oxygenic photosynthesis from prokaryotes to plastids.</title>
        <authorList>
            <person name="Dagan T."/>
            <person name="Roettger M."/>
            <person name="Stucken K."/>
            <person name="Landan G."/>
            <person name="Koch R."/>
            <person name="Major P."/>
            <person name="Gould S.B."/>
            <person name="Goremykin V.V."/>
            <person name="Rippka R."/>
            <person name="Tandeau de Marsac N."/>
            <person name="Gugger M."/>
            <person name="Lockhart P.J."/>
            <person name="Allen J.F."/>
            <person name="Brune I."/>
            <person name="Maus I."/>
            <person name="Puhler A."/>
            <person name="Martin W.F."/>
        </authorList>
    </citation>
    <scope>NUCLEOTIDE SEQUENCE [LARGE SCALE GENOMIC DNA]</scope>
    <source>
        <strain evidence="2 3">PCC 7110</strain>
    </source>
</reference>
<comment type="caution">
    <text evidence="2">The sequence shown here is derived from an EMBL/GenBank/DDBJ whole genome shotgun (WGS) entry which is preliminary data.</text>
</comment>
<dbReference type="PROSITE" id="PS51186">
    <property type="entry name" value="GNAT"/>
    <property type="match status" value="1"/>
</dbReference>
<dbReference type="OrthoDB" id="509947at2"/>
<dbReference type="GO" id="GO:0016747">
    <property type="term" value="F:acyltransferase activity, transferring groups other than amino-acyl groups"/>
    <property type="evidence" value="ECO:0007669"/>
    <property type="project" value="InterPro"/>
</dbReference>
<name>A0A139WZG8_9CYAN</name>
<protein>
    <submittedName>
        <fullName evidence="2">Acetyltransferase</fullName>
    </submittedName>
</protein>
<proteinExistence type="predicted"/>
<dbReference type="Pfam" id="PF13302">
    <property type="entry name" value="Acetyltransf_3"/>
    <property type="match status" value="1"/>
</dbReference>
<keyword evidence="3" id="KW-1185">Reference proteome</keyword>
<dbReference type="Gene3D" id="3.40.630.30">
    <property type="match status" value="1"/>
</dbReference>
<feature type="domain" description="N-acetyltransferase" evidence="1">
    <location>
        <begin position="10"/>
        <end position="192"/>
    </location>
</feature>
<evidence type="ECO:0000259" key="1">
    <source>
        <dbReference type="PROSITE" id="PS51186"/>
    </source>
</evidence>
<dbReference type="InterPro" id="IPR016181">
    <property type="entry name" value="Acyl_CoA_acyltransferase"/>
</dbReference>
<evidence type="ECO:0000313" key="2">
    <source>
        <dbReference type="EMBL" id="KYC37810.1"/>
    </source>
</evidence>
<keyword evidence="2" id="KW-0808">Transferase</keyword>
<dbReference type="AlphaFoldDB" id="A0A139WZG8"/>
<dbReference type="PANTHER" id="PTHR43792">
    <property type="entry name" value="GNAT FAMILY, PUTATIVE (AFU_ORTHOLOGUE AFUA_3G00765)-RELATED-RELATED"/>
    <property type="match status" value="1"/>
</dbReference>
<dbReference type="EMBL" id="ANNX02000045">
    <property type="protein sequence ID" value="KYC37810.1"/>
    <property type="molecule type" value="Genomic_DNA"/>
</dbReference>